<comment type="caution">
    <text evidence="2">The sequence shown here is derived from an EMBL/GenBank/DDBJ whole genome shotgun (WGS) entry which is preliminary data.</text>
</comment>
<feature type="domain" description="VOC" evidence="1">
    <location>
        <begin position="32"/>
        <end position="143"/>
    </location>
</feature>
<dbReference type="Gene3D" id="3.10.180.10">
    <property type="entry name" value="2,3-Dihydroxybiphenyl 1,2-Dioxygenase, domain 1"/>
    <property type="match status" value="2"/>
</dbReference>
<dbReference type="InterPro" id="IPR004360">
    <property type="entry name" value="Glyas_Fos-R_dOase_dom"/>
</dbReference>
<keyword evidence="2" id="KW-0223">Dioxygenase</keyword>
<dbReference type="InterPro" id="IPR037523">
    <property type="entry name" value="VOC_core"/>
</dbReference>
<protein>
    <submittedName>
        <fullName evidence="2">Putative catechol 2,3-dioxygenase</fullName>
    </submittedName>
</protein>
<evidence type="ECO:0000259" key="1">
    <source>
        <dbReference type="PROSITE" id="PS51819"/>
    </source>
</evidence>
<proteinExistence type="predicted"/>
<dbReference type="Proteomes" id="UP000005713">
    <property type="component" value="Unassembled WGS sequence"/>
</dbReference>
<keyword evidence="2" id="KW-0560">Oxidoreductase</keyword>
<name>A3K432_SAGS3</name>
<accession>A3K432</accession>
<dbReference type="SUPFAM" id="SSF54593">
    <property type="entry name" value="Glyoxalase/Bleomycin resistance protein/Dihydroxybiphenyl dioxygenase"/>
    <property type="match status" value="1"/>
</dbReference>
<dbReference type="AlphaFoldDB" id="A3K432"/>
<organism evidence="2 3">
    <name type="scientific">Sagittula stellata (strain ATCC 700073 / DSM 11524 / E-37)</name>
    <dbReference type="NCBI Taxonomy" id="388399"/>
    <lineage>
        <taxon>Bacteria</taxon>
        <taxon>Pseudomonadati</taxon>
        <taxon>Pseudomonadota</taxon>
        <taxon>Alphaproteobacteria</taxon>
        <taxon>Rhodobacterales</taxon>
        <taxon>Roseobacteraceae</taxon>
        <taxon>Sagittula</taxon>
    </lineage>
</organism>
<dbReference type="InterPro" id="IPR029068">
    <property type="entry name" value="Glyas_Bleomycin-R_OHBP_Dase"/>
</dbReference>
<sequence length="331" mass="36165">MGVLRPPSHGADTATVPNTIDKEKDHIMGINRIDHAAVRVGDLGKALAWYEDVLGLTVLSRDADTVHLACRGKAADITLVKGTQSLENFTFGVDDQEDLDRVESILKKEGVAAERLNGDSRPGEGATLKFHLPSGHELRLCTGGAERRAGVSDFDAKGSHIPTDMDHINLLGEVDPAVMRDFLMMIGFKSSLNISVGGQLAGIWLRGSAYDHDIAYMRAVRPSDRLHHVAFAVEDGNHYFRLSDRLMETGHRWEFGPGRHNAGLGKSTGFGTNNYAYAFDPFGNRNEFSSGMEQFADDATPLDVDIAPEQLTDVMNGWGYEMAETFMTVGS</sequence>
<feature type="domain" description="VOC" evidence="1">
    <location>
        <begin position="164"/>
        <end position="291"/>
    </location>
</feature>
<keyword evidence="3" id="KW-1185">Reference proteome</keyword>
<dbReference type="GO" id="GO:0051213">
    <property type="term" value="F:dioxygenase activity"/>
    <property type="evidence" value="ECO:0007669"/>
    <property type="project" value="UniProtKB-KW"/>
</dbReference>
<evidence type="ECO:0000313" key="2">
    <source>
        <dbReference type="EMBL" id="EBA08296.1"/>
    </source>
</evidence>
<evidence type="ECO:0000313" key="3">
    <source>
        <dbReference type="Proteomes" id="UP000005713"/>
    </source>
</evidence>
<dbReference type="Pfam" id="PF00903">
    <property type="entry name" value="Glyoxalase"/>
    <property type="match status" value="2"/>
</dbReference>
<dbReference type="EMBL" id="AAYA01000006">
    <property type="protein sequence ID" value="EBA08296.1"/>
    <property type="molecule type" value="Genomic_DNA"/>
</dbReference>
<dbReference type="eggNOG" id="COG2514">
    <property type="taxonomic scope" value="Bacteria"/>
</dbReference>
<reference evidence="2 3" key="1">
    <citation type="submission" date="2006-06" db="EMBL/GenBank/DDBJ databases">
        <authorList>
            <person name="Moran M.A."/>
            <person name="Ferriera S."/>
            <person name="Johnson J."/>
            <person name="Kravitz S."/>
            <person name="Beeson K."/>
            <person name="Sutton G."/>
            <person name="Rogers Y.-H."/>
            <person name="Friedman R."/>
            <person name="Frazier M."/>
            <person name="Venter J.C."/>
        </authorList>
    </citation>
    <scope>NUCLEOTIDE SEQUENCE [LARGE SCALE GENOMIC DNA]</scope>
    <source>
        <strain evidence="2 3">E-37</strain>
    </source>
</reference>
<dbReference type="PROSITE" id="PS51819">
    <property type="entry name" value="VOC"/>
    <property type="match status" value="2"/>
</dbReference>
<gene>
    <name evidence="2" type="ORF">SSE37_12149</name>
</gene>